<keyword evidence="5 6" id="KW-0012">Acyltransferase</keyword>
<sequence length="446" mass="48756">MTVEFHLPDLGEGITEAEIVRWLIKPGDSVVQYQEIVAVQTDKAVVELPSPVSGTVLELAVAEGAVVPVKSVLLRFNEDKQEMAGVGSSSTNGHAKPEAATAYTDTISIPQHNGSRHSDTQRPPHPNRTQATPVARRMAREFNIDIATITGSGHAGRVRTEDVQQAIARLTAPKETITSNAEASASVPANVSNGNTSTPKPLQQAASNQVEKIAEERIPLRGLRRKIAENMLLSVSTIPQVASMVEVDASGLVALRKQLQPTAEAQNIKLSYLPFMIKALVQALKQYPYINACIDNERQEIVLKHEYHIGIATAIPEGLLVPVIRHADRLTLLELASEINRLAEAGRQQKLQLDELRGSTFTISNYGNIGGFFTTPIINPGEAGILGLGRITKRPWVVEDSLEVRPVLPLSFTADHRLIDGELAMRFLNTLIETLEQPQRLLLHMR</sequence>
<comment type="similarity">
    <text evidence="2 6">Belongs to the 2-oxoacid dehydrogenase family.</text>
</comment>
<dbReference type="InterPro" id="IPR004167">
    <property type="entry name" value="PSBD"/>
</dbReference>
<dbReference type="Pfam" id="PF02817">
    <property type="entry name" value="E3_binding"/>
    <property type="match status" value="1"/>
</dbReference>
<dbReference type="InterPro" id="IPR000089">
    <property type="entry name" value="Biotin_lipoyl"/>
</dbReference>
<dbReference type="EC" id="2.3.1.-" evidence="6"/>
<evidence type="ECO:0000256" key="2">
    <source>
        <dbReference type="ARBA" id="ARBA00007317"/>
    </source>
</evidence>
<dbReference type="GO" id="GO:0031405">
    <property type="term" value="F:lipoic acid binding"/>
    <property type="evidence" value="ECO:0007669"/>
    <property type="project" value="TreeGrafter"/>
</dbReference>
<dbReference type="InterPro" id="IPR003016">
    <property type="entry name" value="2-oxoA_DH_lipoyl-BS"/>
</dbReference>
<dbReference type="Gene3D" id="2.40.50.100">
    <property type="match status" value="1"/>
</dbReference>
<evidence type="ECO:0000256" key="4">
    <source>
        <dbReference type="ARBA" id="ARBA00022823"/>
    </source>
</evidence>
<organism evidence="10 11">
    <name type="scientific">Dictyobacter alpinus</name>
    <dbReference type="NCBI Taxonomy" id="2014873"/>
    <lineage>
        <taxon>Bacteria</taxon>
        <taxon>Bacillati</taxon>
        <taxon>Chloroflexota</taxon>
        <taxon>Ktedonobacteria</taxon>
        <taxon>Ktedonobacterales</taxon>
        <taxon>Dictyobacteraceae</taxon>
        <taxon>Dictyobacter</taxon>
    </lineage>
</organism>
<evidence type="ECO:0000313" key="10">
    <source>
        <dbReference type="EMBL" id="GCE28030.1"/>
    </source>
</evidence>
<dbReference type="RefSeq" id="WP_126628297.1">
    <property type="nucleotide sequence ID" value="NZ_BIFT01000001.1"/>
</dbReference>
<dbReference type="Proteomes" id="UP000287171">
    <property type="component" value="Unassembled WGS sequence"/>
</dbReference>
<dbReference type="InterPro" id="IPR036625">
    <property type="entry name" value="E3-bd_dom_sf"/>
</dbReference>
<feature type="region of interest" description="Disordered" evidence="7">
    <location>
        <begin position="177"/>
        <end position="203"/>
    </location>
</feature>
<reference evidence="11" key="1">
    <citation type="submission" date="2018-12" db="EMBL/GenBank/DDBJ databases">
        <title>Tengunoibacter tsumagoiensis gen. nov., sp. nov., Dictyobacter kobayashii sp. nov., D. alpinus sp. nov., and D. joshuensis sp. nov. and description of Dictyobacteraceae fam. nov. within the order Ktedonobacterales isolated from Tengu-no-mugimeshi.</title>
        <authorList>
            <person name="Wang C.M."/>
            <person name="Zheng Y."/>
            <person name="Sakai Y."/>
            <person name="Toyoda A."/>
            <person name="Minakuchi Y."/>
            <person name="Abe K."/>
            <person name="Yokota A."/>
            <person name="Yabe S."/>
        </authorList>
    </citation>
    <scope>NUCLEOTIDE SEQUENCE [LARGE SCALE GENOMIC DNA]</scope>
    <source>
        <strain evidence="11">Uno16</strain>
    </source>
</reference>
<dbReference type="Pfam" id="PF00198">
    <property type="entry name" value="2-oxoacid_dh"/>
    <property type="match status" value="1"/>
</dbReference>
<keyword evidence="3 6" id="KW-0808">Transferase</keyword>
<dbReference type="PROSITE" id="PS50968">
    <property type="entry name" value="BIOTINYL_LIPOYL"/>
    <property type="match status" value="1"/>
</dbReference>
<evidence type="ECO:0000259" key="8">
    <source>
        <dbReference type="PROSITE" id="PS50968"/>
    </source>
</evidence>
<feature type="region of interest" description="Disordered" evidence="7">
    <location>
        <begin position="109"/>
        <end position="133"/>
    </location>
</feature>
<name>A0A402B9P2_9CHLR</name>
<dbReference type="InterPro" id="IPR011053">
    <property type="entry name" value="Single_hybrid_motif"/>
</dbReference>
<dbReference type="FunFam" id="3.30.559.10:FF:000007">
    <property type="entry name" value="Dihydrolipoamide acetyltransferase component of pyruvate dehydrogenase complex"/>
    <property type="match status" value="1"/>
</dbReference>
<dbReference type="Gene3D" id="4.10.320.10">
    <property type="entry name" value="E3-binding domain"/>
    <property type="match status" value="1"/>
</dbReference>
<comment type="cofactor">
    <cofactor evidence="1 6">
        <name>(R)-lipoate</name>
        <dbReference type="ChEBI" id="CHEBI:83088"/>
    </cofactor>
</comment>
<protein>
    <recommendedName>
        <fullName evidence="6">Dihydrolipoamide acetyltransferase component of pyruvate dehydrogenase complex</fullName>
        <ecNumber evidence="6">2.3.1.-</ecNumber>
    </recommendedName>
</protein>
<evidence type="ECO:0000256" key="6">
    <source>
        <dbReference type="RuleBase" id="RU003423"/>
    </source>
</evidence>
<dbReference type="PROSITE" id="PS00189">
    <property type="entry name" value="LIPOYL"/>
    <property type="match status" value="1"/>
</dbReference>
<accession>A0A402B9P2</accession>
<proteinExistence type="inferred from homology"/>
<comment type="caution">
    <text evidence="10">The sequence shown here is derived from an EMBL/GenBank/DDBJ whole genome shotgun (WGS) entry which is preliminary data.</text>
</comment>
<evidence type="ECO:0000256" key="5">
    <source>
        <dbReference type="ARBA" id="ARBA00023315"/>
    </source>
</evidence>
<dbReference type="PANTHER" id="PTHR43178:SF5">
    <property type="entry name" value="LIPOAMIDE ACYLTRANSFERASE COMPONENT OF BRANCHED-CHAIN ALPHA-KETO ACID DEHYDROGENASE COMPLEX, MITOCHONDRIAL"/>
    <property type="match status" value="1"/>
</dbReference>
<evidence type="ECO:0000256" key="1">
    <source>
        <dbReference type="ARBA" id="ARBA00001938"/>
    </source>
</evidence>
<dbReference type="PROSITE" id="PS51826">
    <property type="entry name" value="PSBD"/>
    <property type="match status" value="1"/>
</dbReference>
<dbReference type="EMBL" id="BIFT01000001">
    <property type="protein sequence ID" value="GCE28030.1"/>
    <property type="molecule type" value="Genomic_DNA"/>
</dbReference>
<dbReference type="SUPFAM" id="SSF47005">
    <property type="entry name" value="Peripheral subunit-binding domain of 2-oxo acid dehydrogenase complex"/>
    <property type="match status" value="1"/>
</dbReference>
<dbReference type="GO" id="GO:0016407">
    <property type="term" value="F:acetyltransferase activity"/>
    <property type="evidence" value="ECO:0007669"/>
    <property type="project" value="TreeGrafter"/>
</dbReference>
<dbReference type="SUPFAM" id="SSF51230">
    <property type="entry name" value="Single hybrid motif"/>
    <property type="match status" value="1"/>
</dbReference>
<evidence type="ECO:0000256" key="3">
    <source>
        <dbReference type="ARBA" id="ARBA00022679"/>
    </source>
</evidence>
<dbReference type="GO" id="GO:0005737">
    <property type="term" value="C:cytoplasm"/>
    <property type="evidence" value="ECO:0007669"/>
    <property type="project" value="TreeGrafter"/>
</dbReference>
<keyword evidence="11" id="KW-1185">Reference proteome</keyword>
<dbReference type="InterPro" id="IPR023213">
    <property type="entry name" value="CAT-like_dom_sf"/>
</dbReference>
<dbReference type="CDD" id="cd06849">
    <property type="entry name" value="lipoyl_domain"/>
    <property type="match status" value="1"/>
</dbReference>
<dbReference type="PANTHER" id="PTHR43178">
    <property type="entry name" value="DIHYDROLIPOAMIDE ACETYLTRANSFERASE COMPONENT OF PYRUVATE DEHYDROGENASE COMPLEX"/>
    <property type="match status" value="1"/>
</dbReference>
<gene>
    <name evidence="10" type="primary">bkdF</name>
    <name evidence="10" type="ORF">KDA_35140</name>
</gene>
<evidence type="ECO:0000313" key="11">
    <source>
        <dbReference type="Proteomes" id="UP000287171"/>
    </source>
</evidence>
<keyword evidence="4 6" id="KW-0450">Lipoyl</keyword>
<dbReference type="Pfam" id="PF00364">
    <property type="entry name" value="Biotin_lipoyl"/>
    <property type="match status" value="1"/>
</dbReference>
<dbReference type="InterPro" id="IPR050743">
    <property type="entry name" value="2-oxoacid_DH_E2_comp"/>
</dbReference>
<dbReference type="OrthoDB" id="9805770at2"/>
<evidence type="ECO:0000256" key="7">
    <source>
        <dbReference type="SAM" id="MobiDB-lite"/>
    </source>
</evidence>
<dbReference type="AlphaFoldDB" id="A0A402B9P2"/>
<dbReference type="Gene3D" id="3.30.559.10">
    <property type="entry name" value="Chloramphenicol acetyltransferase-like domain"/>
    <property type="match status" value="1"/>
</dbReference>
<dbReference type="SUPFAM" id="SSF52777">
    <property type="entry name" value="CoA-dependent acyltransferases"/>
    <property type="match status" value="1"/>
</dbReference>
<keyword evidence="10" id="KW-0670">Pyruvate</keyword>
<evidence type="ECO:0000259" key="9">
    <source>
        <dbReference type="PROSITE" id="PS51826"/>
    </source>
</evidence>
<feature type="domain" description="Peripheral subunit-binding (PSBD)" evidence="9">
    <location>
        <begin position="130"/>
        <end position="167"/>
    </location>
</feature>
<feature type="domain" description="Lipoyl-binding" evidence="8">
    <location>
        <begin position="2"/>
        <end position="77"/>
    </location>
</feature>
<dbReference type="InterPro" id="IPR001078">
    <property type="entry name" value="2-oxoacid_DH_actylTfrase"/>
</dbReference>